<gene>
    <name evidence="1" type="ORF">Gotri_024012</name>
</gene>
<dbReference type="Proteomes" id="UP000593568">
    <property type="component" value="Unassembled WGS sequence"/>
</dbReference>
<evidence type="ECO:0000313" key="1">
    <source>
        <dbReference type="EMBL" id="MBA0761355.1"/>
    </source>
</evidence>
<keyword evidence="2" id="KW-1185">Reference proteome</keyword>
<name>A0A7J9DLQ3_9ROSI</name>
<reference evidence="1 2" key="1">
    <citation type="journal article" date="2019" name="Genome Biol. Evol.">
        <title>Insights into the evolution of the New World diploid cottons (Gossypium, subgenus Houzingenia) based on genome sequencing.</title>
        <authorList>
            <person name="Grover C.E."/>
            <person name="Arick M.A. 2nd"/>
            <person name="Thrash A."/>
            <person name="Conover J.L."/>
            <person name="Sanders W.S."/>
            <person name="Peterson D.G."/>
            <person name="Frelichowski J.E."/>
            <person name="Scheffler J.A."/>
            <person name="Scheffler B.E."/>
            <person name="Wendel J.F."/>
        </authorList>
    </citation>
    <scope>NUCLEOTIDE SEQUENCE [LARGE SCALE GENOMIC DNA]</scope>
    <source>
        <strain evidence="1">8</strain>
        <tissue evidence="1">Leaf</tissue>
    </source>
</reference>
<protein>
    <submittedName>
        <fullName evidence="1">Uncharacterized protein</fullName>
    </submittedName>
</protein>
<dbReference type="EMBL" id="JABEZW010000003">
    <property type="protein sequence ID" value="MBA0761355.1"/>
    <property type="molecule type" value="Genomic_DNA"/>
</dbReference>
<sequence>MLVRRSIGLSLTSVWQKGMSSKYKAFHIKFQSSRLDDKAFSSNDDE</sequence>
<accession>A0A7J9DLQ3</accession>
<comment type="caution">
    <text evidence="1">The sequence shown here is derived from an EMBL/GenBank/DDBJ whole genome shotgun (WGS) entry which is preliminary data.</text>
</comment>
<dbReference type="AlphaFoldDB" id="A0A7J9DLQ3"/>
<proteinExistence type="predicted"/>
<organism evidence="1 2">
    <name type="scientific">Gossypium trilobum</name>
    <dbReference type="NCBI Taxonomy" id="34281"/>
    <lineage>
        <taxon>Eukaryota</taxon>
        <taxon>Viridiplantae</taxon>
        <taxon>Streptophyta</taxon>
        <taxon>Embryophyta</taxon>
        <taxon>Tracheophyta</taxon>
        <taxon>Spermatophyta</taxon>
        <taxon>Magnoliopsida</taxon>
        <taxon>eudicotyledons</taxon>
        <taxon>Gunneridae</taxon>
        <taxon>Pentapetalae</taxon>
        <taxon>rosids</taxon>
        <taxon>malvids</taxon>
        <taxon>Malvales</taxon>
        <taxon>Malvaceae</taxon>
        <taxon>Malvoideae</taxon>
        <taxon>Gossypium</taxon>
    </lineage>
</organism>
<evidence type="ECO:0000313" key="2">
    <source>
        <dbReference type="Proteomes" id="UP000593568"/>
    </source>
</evidence>